<dbReference type="InterPro" id="IPR011059">
    <property type="entry name" value="Metal-dep_hydrolase_composite"/>
</dbReference>
<keyword evidence="5" id="KW-0378">Hydrolase</keyword>
<dbReference type="Pfam" id="PF01979">
    <property type="entry name" value="Amidohydro_1"/>
    <property type="match status" value="1"/>
</dbReference>
<dbReference type="SUPFAM" id="SSF51338">
    <property type="entry name" value="Composite domain of metallo-dependent hydrolases"/>
    <property type="match status" value="1"/>
</dbReference>
<dbReference type="InterPro" id="IPR032466">
    <property type="entry name" value="Metal_Hydrolase"/>
</dbReference>
<dbReference type="eggNOG" id="COG0044">
    <property type="taxonomic scope" value="Bacteria"/>
</dbReference>
<comment type="caution">
    <text evidence="8">The sequence shown here is derived from an EMBL/GenBank/DDBJ whole genome shotgun (WGS) entry which is preliminary data.</text>
</comment>
<organism evidence="8 9">
    <name type="scientific">Bilophila wadsworthia (strain 3_1_6)</name>
    <dbReference type="NCBI Taxonomy" id="563192"/>
    <lineage>
        <taxon>Bacteria</taxon>
        <taxon>Pseudomonadati</taxon>
        <taxon>Thermodesulfobacteriota</taxon>
        <taxon>Desulfovibrionia</taxon>
        <taxon>Desulfovibrionales</taxon>
        <taxon>Desulfovibrionaceae</taxon>
        <taxon>Bilophila</taxon>
    </lineage>
</organism>
<gene>
    <name evidence="8" type="ORF">HMPREF0179_02829</name>
</gene>
<dbReference type="GO" id="GO:0006145">
    <property type="term" value="P:purine nucleobase catabolic process"/>
    <property type="evidence" value="ECO:0007669"/>
    <property type="project" value="TreeGrafter"/>
</dbReference>
<keyword evidence="6" id="KW-0665">Pyrimidine biosynthesis</keyword>
<dbReference type="AlphaFoldDB" id="E5Y9Q1"/>
<evidence type="ECO:0000256" key="6">
    <source>
        <dbReference type="ARBA" id="ARBA00022975"/>
    </source>
</evidence>
<dbReference type="PANTHER" id="PTHR43668:SF2">
    <property type="entry name" value="ALLANTOINASE"/>
    <property type="match status" value="1"/>
</dbReference>
<accession>E5Y9Q1</accession>
<dbReference type="HOGENOM" id="CLU_015572_1_0_7"/>
<keyword evidence="4" id="KW-0479">Metal-binding</keyword>
<dbReference type="PANTHER" id="PTHR43668">
    <property type="entry name" value="ALLANTOINASE"/>
    <property type="match status" value="1"/>
</dbReference>
<dbReference type="STRING" id="563192.HMPREF0179_02829"/>
<dbReference type="OrthoDB" id="9803027at2"/>
<proteinExistence type="inferred from homology"/>
<dbReference type="InterPro" id="IPR006680">
    <property type="entry name" value="Amidohydro-rel"/>
</dbReference>
<dbReference type="NCBIfam" id="TIGR00857">
    <property type="entry name" value="pyrC_multi"/>
    <property type="match status" value="1"/>
</dbReference>
<comment type="function">
    <text evidence="2">Catalyzes the reversible cyclization of carbamoyl aspartate to dihydroorotate.</text>
</comment>
<name>E5Y9Q1_BILW3</name>
<dbReference type="SUPFAM" id="SSF51556">
    <property type="entry name" value="Metallo-dependent hydrolases"/>
    <property type="match status" value="1"/>
</dbReference>
<reference evidence="8 9" key="2">
    <citation type="submission" date="2013-04" db="EMBL/GenBank/DDBJ databases">
        <title>The Genome Sequence of Bilophila wadsworthia 3_1_6.</title>
        <authorList>
            <consortium name="The Broad Institute Genomics Platform"/>
            <person name="Earl A."/>
            <person name="Ward D."/>
            <person name="Feldgarden M."/>
            <person name="Gevers D."/>
            <person name="Sibley C."/>
            <person name="Strauss J."/>
            <person name="Allen-Vercoe E."/>
            <person name="Walker B."/>
            <person name="Young S."/>
            <person name="Zeng Q."/>
            <person name="Gargeya S."/>
            <person name="Fitzgerald M."/>
            <person name="Haas B."/>
            <person name="Abouelleil A."/>
            <person name="Allen A.W."/>
            <person name="Alvarado L."/>
            <person name="Arachchi H.M."/>
            <person name="Berlin A.M."/>
            <person name="Chapman S.B."/>
            <person name="Gainer-Dewar J."/>
            <person name="Goldberg J."/>
            <person name="Griggs A."/>
            <person name="Gujja S."/>
            <person name="Hansen M."/>
            <person name="Howarth C."/>
            <person name="Imamovic A."/>
            <person name="Ireland A."/>
            <person name="Larimer J."/>
            <person name="McCowan C."/>
            <person name="Murphy C."/>
            <person name="Pearson M."/>
            <person name="Poon T.W."/>
            <person name="Priest M."/>
            <person name="Roberts A."/>
            <person name="Saif S."/>
            <person name="Shea T."/>
            <person name="Sisk P."/>
            <person name="Sykes S."/>
            <person name="Wortman J."/>
            <person name="Nusbaum C."/>
            <person name="Birren B."/>
        </authorList>
    </citation>
    <scope>NUCLEOTIDE SEQUENCE [LARGE SCALE GENOMIC DNA]</scope>
    <source>
        <strain evidence="8 9">3_1_6</strain>
    </source>
</reference>
<evidence type="ECO:0000256" key="4">
    <source>
        <dbReference type="ARBA" id="ARBA00022723"/>
    </source>
</evidence>
<dbReference type="EMBL" id="ADCP02000001">
    <property type="protein sequence ID" value="EFV43306.2"/>
    <property type="molecule type" value="Genomic_DNA"/>
</dbReference>
<protein>
    <submittedName>
        <fullName evidence="8">Dihydroorotase, multifunctional complex type</fullName>
    </submittedName>
</protein>
<dbReference type="Proteomes" id="UP000006034">
    <property type="component" value="Unassembled WGS sequence"/>
</dbReference>
<dbReference type="PROSITE" id="PS00482">
    <property type="entry name" value="DIHYDROOROTASE_1"/>
    <property type="match status" value="1"/>
</dbReference>
<evidence type="ECO:0000256" key="1">
    <source>
        <dbReference type="ARBA" id="ARBA00001947"/>
    </source>
</evidence>
<dbReference type="GO" id="GO:0046872">
    <property type="term" value="F:metal ion binding"/>
    <property type="evidence" value="ECO:0007669"/>
    <property type="project" value="UniProtKB-KW"/>
</dbReference>
<evidence type="ECO:0000313" key="9">
    <source>
        <dbReference type="Proteomes" id="UP000006034"/>
    </source>
</evidence>
<feature type="domain" description="Amidohydrolase-related" evidence="7">
    <location>
        <begin position="56"/>
        <end position="418"/>
    </location>
</feature>
<dbReference type="GO" id="GO:0005737">
    <property type="term" value="C:cytoplasm"/>
    <property type="evidence" value="ECO:0007669"/>
    <property type="project" value="TreeGrafter"/>
</dbReference>
<dbReference type="InterPro" id="IPR004722">
    <property type="entry name" value="DHOase"/>
</dbReference>
<evidence type="ECO:0000256" key="5">
    <source>
        <dbReference type="ARBA" id="ARBA00022801"/>
    </source>
</evidence>
<dbReference type="PROSITE" id="PS00483">
    <property type="entry name" value="DIHYDROOROTASE_2"/>
    <property type="match status" value="1"/>
</dbReference>
<comment type="similarity">
    <text evidence="3">Belongs to the metallo-dependent hydrolases superfamily. DHOase family. Class I DHOase subfamily.</text>
</comment>
<dbReference type="GO" id="GO:0004151">
    <property type="term" value="F:dihydroorotase activity"/>
    <property type="evidence" value="ECO:0007669"/>
    <property type="project" value="InterPro"/>
</dbReference>
<dbReference type="InterPro" id="IPR050138">
    <property type="entry name" value="DHOase/Allantoinase_Hydrolase"/>
</dbReference>
<evidence type="ECO:0000259" key="7">
    <source>
        <dbReference type="Pfam" id="PF01979"/>
    </source>
</evidence>
<evidence type="ECO:0000256" key="3">
    <source>
        <dbReference type="ARBA" id="ARBA00010286"/>
    </source>
</evidence>
<dbReference type="GO" id="GO:0004038">
    <property type="term" value="F:allantoinase activity"/>
    <property type="evidence" value="ECO:0007669"/>
    <property type="project" value="TreeGrafter"/>
</dbReference>
<dbReference type="GO" id="GO:0006221">
    <property type="term" value="P:pyrimidine nucleotide biosynthetic process"/>
    <property type="evidence" value="ECO:0007669"/>
    <property type="project" value="UniProtKB-KW"/>
</dbReference>
<evidence type="ECO:0000256" key="2">
    <source>
        <dbReference type="ARBA" id="ARBA00002368"/>
    </source>
</evidence>
<comment type="cofactor">
    <cofactor evidence="1">
        <name>Zn(2+)</name>
        <dbReference type="ChEBI" id="CHEBI:29105"/>
    </cofactor>
</comment>
<dbReference type="InterPro" id="IPR002195">
    <property type="entry name" value="Dihydroorotase_CS"/>
</dbReference>
<evidence type="ECO:0000313" key="8">
    <source>
        <dbReference type="EMBL" id="EFV43306.2"/>
    </source>
</evidence>
<dbReference type="Gene3D" id="3.20.20.140">
    <property type="entry name" value="Metal-dependent hydrolases"/>
    <property type="match status" value="1"/>
</dbReference>
<keyword evidence="9" id="KW-1185">Reference proteome</keyword>
<sequence>MGTTMNMLLKNGRVIDPSCGRDLQTDILIRDGKIAEIGTCDPAQAECILDCTGMIAAPGLIDAHVHLRDPGLSYKASIATDTYAAAKGGVTHVVAMANVIPVPHTVSAHQMIMERMRKEAKVKATQVASLTQSIQSQNIISKELSDIDELVASGVEIFSDDGNCLMDLTVLYKILMKTKEHNMLIMLHEEDEHMKWFEPTAFLHSAESSIVARDLELIRDVGGRRIHFQHISTRRSVELIRQAKADGLSVSSEVCPHHLLLTKAARDIYGTNAKMAPCLQTQDDIEALIEGLEDGTVDIIVSDHAPHTPEDKATELVKAPNGVIGVEVMFPVLLNEFVHKRKFSYSWLLEKLTIKPARLLGLSGGTLNVGEPADVCIFSDREWVIKAENFASISRNTPYDGWEVKGCVEMTLVDGKVVYSSGIIENR</sequence>
<reference evidence="8 9" key="1">
    <citation type="submission" date="2010-10" db="EMBL/GenBank/DDBJ databases">
        <authorList>
            <consortium name="The Broad Institute Genome Sequencing Platform"/>
            <person name="Ward D."/>
            <person name="Earl A."/>
            <person name="Feldgarden M."/>
            <person name="Young S.K."/>
            <person name="Gargeya S."/>
            <person name="Zeng Q."/>
            <person name="Alvarado L."/>
            <person name="Berlin A."/>
            <person name="Bochicchio J."/>
            <person name="Chapman S.B."/>
            <person name="Chen Z."/>
            <person name="Freedman E."/>
            <person name="Gellesch M."/>
            <person name="Goldberg J."/>
            <person name="Griggs A."/>
            <person name="Gujja S."/>
            <person name="Heilman E."/>
            <person name="Heiman D."/>
            <person name="Howarth C."/>
            <person name="Mehta T."/>
            <person name="Neiman D."/>
            <person name="Pearson M."/>
            <person name="Roberts A."/>
            <person name="Saif S."/>
            <person name="Shea T."/>
            <person name="Shenoy N."/>
            <person name="Sisk P."/>
            <person name="Stolte C."/>
            <person name="Sykes S."/>
            <person name="White J."/>
            <person name="Yandava C."/>
            <person name="Allen-Vercoe E."/>
            <person name="Sibley C."/>
            <person name="Ambrose C.E."/>
            <person name="Strauss J."/>
            <person name="Daigneault M."/>
            <person name="Haas B."/>
            <person name="Nusbaum C."/>
            <person name="Birren B."/>
        </authorList>
    </citation>
    <scope>NUCLEOTIDE SEQUENCE [LARGE SCALE GENOMIC DNA]</scope>
    <source>
        <strain evidence="8 9">3_1_6</strain>
    </source>
</reference>
<dbReference type="CDD" id="cd01317">
    <property type="entry name" value="DHOase_IIa"/>
    <property type="match status" value="1"/>
</dbReference>